<dbReference type="SUPFAM" id="SSF103481">
    <property type="entry name" value="Multidrug resistance efflux transporter EmrE"/>
    <property type="match status" value="1"/>
</dbReference>
<feature type="transmembrane region" description="Helical" evidence="7">
    <location>
        <begin position="46"/>
        <end position="66"/>
    </location>
</feature>
<dbReference type="STRING" id="22663.A0A218X428"/>
<dbReference type="EMBL" id="PGOL01002513">
    <property type="protein sequence ID" value="PKI47345.1"/>
    <property type="molecule type" value="Genomic_DNA"/>
</dbReference>
<feature type="transmembrane region" description="Helical" evidence="7">
    <location>
        <begin position="128"/>
        <end position="147"/>
    </location>
</feature>
<evidence type="ECO:0000256" key="1">
    <source>
        <dbReference type="ARBA" id="ARBA00004141"/>
    </source>
</evidence>
<dbReference type="GO" id="GO:0016020">
    <property type="term" value="C:membrane"/>
    <property type="evidence" value="ECO:0007669"/>
    <property type="project" value="UniProtKB-SubCell"/>
</dbReference>
<comment type="caution">
    <text evidence="7">Lacks conserved residue(s) required for the propagation of feature annotation.</text>
</comment>
<feature type="transmembrane region" description="Helical" evidence="7">
    <location>
        <begin position="154"/>
        <end position="174"/>
    </location>
</feature>
<keyword evidence="4 7" id="KW-0812">Transmembrane</keyword>
<sequence length="365" mass="40554">MAGDGAISKTNLKRILLVLNCLILCIGTTGGPLIIRLYYIHGGKRVWLASWLETAAFPVFFIPLAISYIRRRQSWATTTSDGRSGSPAPRPFRMKPILFIAAVLVGILSGVDNYLYSYGGARLPVSTSSLIIASQLGFTAFFAFLLVKLRLTPYSINSVVLLTLGAAVLALHAGGDRPEGESNRQYILGFVMMVLAAALYGFILPLVELSYNKAKQVMTYSLVMEYQLVMCISATIFCTVGMLINKDFQAIRREAKEFELGEFKYYLVLVWSGILWQCFFLGTIGVIFCASSLTSGIIVSVMLPVTEVLSVIFFKEKFNAEKGVSLFLSLWGFTSYFYGEIKQNKKKNQNQNQNHETEMNGHIIP</sequence>
<dbReference type="AlphaFoldDB" id="A0A218X428"/>
<comment type="caution">
    <text evidence="8">The sequence shown here is derived from an EMBL/GenBank/DDBJ whole genome shotgun (WGS) entry which is preliminary data.</text>
</comment>
<evidence type="ECO:0000313" key="8">
    <source>
        <dbReference type="EMBL" id="OWM79995.1"/>
    </source>
</evidence>
<dbReference type="OrthoDB" id="1865379at2759"/>
<dbReference type="Pfam" id="PF16913">
    <property type="entry name" value="PUNUT"/>
    <property type="match status" value="1"/>
</dbReference>
<accession>A0A218X428</accession>
<feature type="transmembrane region" description="Helical" evidence="7">
    <location>
        <begin position="186"/>
        <end position="207"/>
    </location>
</feature>
<feature type="transmembrane region" description="Helical" evidence="7">
    <location>
        <begin position="15"/>
        <end position="40"/>
    </location>
</feature>
<dbReference type="GeneID" id="116205991"/>
<evidence type="ECO:0000256" key="5">
    <source>
        <dbReference type="ARBA" id="ARBA00022989"/>
    </source>
</evidence>
<gene>
    <name evidence="8" type="ORF">CDL15_Pgr006299</name>
    <name evidence="9" type="ORF">CRG98_032270</name>
</gene>
<dbReference type="Proteomes" id="UP000233551">
    <property type="component" value="Unassembled WGS sequence"/>
</dbReference>
<feature type="transmembrane region" description="Helical" evidence="7">
    <location>
        <begin position="265"/>
        <end position="289"/>
    </location>
</feature>
<protein>
    <recommendedName>
        <fullName evidence="7">Probable purine permease</fullName>
    </recommendedName>
</protein>
<evidence type="ECO:0000256" key="3">
    <source>
        <dbReference type="ARBA" id="ARBA00022448"/>
    </source>
</evidence>
<comment type="similarity">
    <text evidence="2 7">Belongs to the purine permeases (TC 2.A.7.14) family.</text>
</comment>
<evidence type="ECO:0000313" key="11">
    <source>
        <dbReference type="Proteomes" id="UP000233551"/>
    </source>
</evidence>
<dbReference type="PANTHER" id="PTHR31376">
    <property type="entry name" value="OS09G0467300 PROTEIN-RELATED"/>
    <property type="match status" value="1"/>
</dbReference>
<keyword evidence="6 7" id="KW-0472">Membrane</keyword>
<evidence type="ECO:0000313" key="9">
    <source>
        <dbReference type="EMBL" id="PKI47345.1"/>
    </source>
</evidence>
<evidence type="ECO:0000256" key="6">
    <source>
        <dbReference type="ARBA" id="ARBA00023136"/>
    </source>
</evidence>
<comment type="subcellular location">
    <subcellularLocation>
        <location evidence="1 7">Membrane</location>
        <topology evidence="1 7">Multi-pass membrane protein</topology>
    </subcellularLocation>
</comment>
<keyword evidence="5 7" id="KW-1133">Transmembrane helix</keyword>
<keyword evidence="11" id="KW-1185">Reference proteome</keyword>
<proteinExistence type="inferred from homology"/>
<dbReference type="EMBL" id="MTKT01002371">
    <property type="protein sequence ID" value="OWM79995.1"/>
    <property type="molecule type" value="Genomic_DNA"/>
</dbReference>
<evidence type="ECO:0000313" key="10">
    <source>
        <dbReference type="Proteomes" id="UP000197138"/>
    </source>
</evidence>
<dbReference type="GO" id="GO:0015211">
    <property type="term" value="F:purine nucleoside transmembrane transporter activity"/>
    <property type="evidence" value="ECO:0007669"/>
    <property type="project" value="UniProtKB-UniRule"/>
</dbReference>
<dbReference type="GO" id="GO:0005345">
    <property type="term" value="F:purine nucleobase transmembrane transporter activity"/>
    <property type="evidence" value="ECO:0007669"/>
    <property type="project" value="UniProtKB-UniRule"/>
</dbReference>
<evidence type="ECO:0000256" key="2">
    <source>
        <dbReference type="ARBA" id="ARBA00006213"/>
    </source>
</evidence>
<feature type="transmembrane region" description="Helical" evidence="7">
    <location>
        <begin position="97"/>
        <end position="116"/>
    </location>
</feature>
<dbReference type="Proteomes" id="UP000197138">
    <property type="component" value="Unassembled WGS sequence"/>
</dbReference>
<reference evidence="9 11" key="3">
    <citation type="submission" date="2017-11" db="EMBL/GenBank/DDBJ databases">
        <title>De-novo sequencing of pomegranate (Punica granatum L.) genome.</title>
        <authorList>
            <person name="Akparov Z."/>
            <person name="Amiraslanov A."/>
            <person name="Hajiyeva S."/>
            <person name="Abbasov M."/>
            <person name="Kaur K."/>
            <person name="Hamwieh A."/>
            <person name="Solovyev V."/>
            <person name="Salamov A."/>
            <person name="Braich B."/>
            <person name="Kosarev P."/>
            <person name="Mahmoud A."/>
            <person name="Hajiyev E."/>
            <person name="Babayeva S."/>
            <person name="Izzatullayeva V."/>
            <person name="Mammadov A."/>
            <person name="Mammadov A."/>
            <person name="Sharifova S."/>
            <person name="Ojaghi J."/>
            <person name="Eynullazada K."/>
            <person name="Bayramov B."/>
            <person name="Abdulazimova A."/>
            <person name="Shahmuradov I."/>
        </authorList>
    </citation>
    <scope>NUCLEOTIDE SEQUENCE [LARGE SCALE GENOMIC DNA]</scope>
    <source>
        <strain evidence="9">AG2017</strain>
        <strain evidence="11">cv. AG2017</strain>
        <tissue evidence="9">Leaf</tissue>
    </source>
</reference>
<dbReference type="InterPro" id="IPR030182">
    <property type="entry name" value="PUP_plant"/>
</dbReference>
<evidence type="ECO:0000256" key="4">
    <source>
        <dbReference type="ARBA" id="ARBA00022692"/>
    </source>
</evidence>
<organism evidence="8 10">
    <name type="scientific">Punica granatum</name>
    <name type="common">Pomegranate</name>
    <dbReference type="NCBI Taxonomy" id="22663"/>
    <lineage>
        <taxon>Eukaryota</taxon>
        <taxon>Viridiplantae</taxon>
        <taxon>Streptophyta</taxon>
        <taxon>Embryophyta</taxon>
        <taxon>Tracheophyta</taxon>
        <taxon>Spermatophyta</taxon>
        <taxon>Magnoliopsida</taxon>
        <taxon>eudicotyledons</taxon>
        <taxon>Gunneridae</taxon>
        <taxon>Pentapetalae</taxon>
        <taxon>rosids</taxon>
        <taxon>malvids</taxon>
        <taxon>Myrtales</taxon>
        <taxon>Lythraceae</taxon>
        <taxon>Punica</taxon>
    </lineage>
</organism>
<feature type="transmembrane region" description="Helical" evidence="7">
    <location>
        <begin position="296"/>
        <end position="314"/>
    </location>
</feature>
<dbReference type="InterPro" id="IPR037185">
    <property type="entry name" value="EmrE-like"/>
</dbReference>
<name>A0A218X428_PUNGR</name>
<reference evidence="10" key="1">
    <citation type="journal article" date="2017" name="Plant J.">
        <title>The pomegranate (Punica granatum L.) genome and the genomics of punicalagin biosynthesis.</title>
        <authorList>
            <person name="Qin G."/>
            <person name="Xu C."/>
            <person name="Ming R."/>
            <person name="Tang H."/>
            <person name="Guyot R."/>
            <person name="Kramer E.M."/>
            <person name="Hu Y."/>
            <person name="Yi X."/>
            <person name="Qi Y."/>
            <person name="Xu X."/>
            <person name="Gao Z."/>
            <person name="Pan H."/>
            <person name="Jian J."/>
            <person name="Tian Y."/>
            <person name="Yue Z."/>
            <person name="Xu Y."/>
        </authorList>
    </citation>
    <scope>NUCLEOTIDE SEQUENCE [LARGE SCALE GENOMIC DNA]</scope>
    <source>
        <strain evidence="10">cv. Dabenzi</strain>
    </source>
</reference>
<evidence type="ECO:0000256" key="7">
    <source>
        <dbReference type="RuleBase" id="RU368015"/>
    </source>
</evidence>
<feature type="transmembrane region" description="Helical" evidence="7">
    <location>
        <begin position="228"/>
        <end position="245"/>
    </location>
</feature>
<keyword evidence="3 7" id="KW-0813">Transport</keyword>
<reference evidence="8" key="2">
    <citation type="submission" date="2017-06" db="EMBL/GenBank/DDBJ databases">
        <title>The pomegranate genome and the genomics of punicalagin biosynthesis.</title>
        <authorList>
            <person name="Xu C."/>
        </authorList>
    </citation>
    <scope>NUCLEOTIDE SEQUENCE [LARGE SCALE GENOMIC DNA]</scope>
    <source>
        <tissue evidence="8">Fresh leaf</tissue>
    </source>
</reference>
<dbReference type="PANTHER" id="PTHR31376:SF1">
    <property type="entry name" value="PURINE PERMEASE 2"/>
    <property type="match status" value="1"/>
</dbReference>